<sequence>MAHKKNTRLPRRGSKTPTHIQNSFAAMNIKNSASEQGSEDLVAAGNGPIDDTTTVDVGREKPFRLLDLPDELIVRIIKSAVVMSSRKHPMKIRAIPVDEAPFWWHYPQLEVRISSEQSEKLIQPAITRVCRSLREEGLQAFYELNHFLVKASTRAPNALCRWIDPLVEDCIDGIANLFVEWNPRDGDFEKEIAWLRVVESRISFKTKTFVRPIKAREGKKPQYQVAYVQPKKSGDTPKGAGEWLEVPKNKKQN</sequence>
<evidence type="ECO:0000313" key="2">
    <source>
        <dbReference type="EMBL" id="KAF2210652.1"/>
    </source>
</evidence>
<reference evidence="2" key="1">
    <citation type="journal article" date="2020" name="Stud. Mycol.">
        <title>101 Dothideomycetes genomes: a test case for predicting lifestyles and emergence of pathogens.</title>
        <authorList>
            <person name="Haridas S."/>
            <person name="Albert R."/>
            <person name="Binder M."/>
            <person name="Bloem J."/>
            <person name="Labutti K."/>
            <person name="Salamov A."/>
            <person name="Andreopoulos B."/>
            <person name="Baker S."/>
            <person name="Barry K."/>
            <person name="Bills G."/>
            <person name="Bluhm B."/>
            <person name="Cannon C."/>
            <person name="Castanera R."/>
            <person name="Culley D."/>
            <person name="Daum C."/>
            <person name="Ezra D."/>
            <person name="Gonzalez J."/>
            <person name="Henrissat B."/>
            <person name="Kuo A."/>
            <person name="Liang C."/>
            <person name="Lipzen A."/>
            <person name="Lutzoni F."/>
            <person name="Magnuson J."/>
            <person name="Mondo S."/>
            <person name="Nolan M."/>
            <person name="Ohm R."/>
            <person name="Pangilinan J."/>
            <person name="Park H.-J."/>
            <person name="Ramirez L."/>
            <person name="Alfaro M."/>
            <person name="Sun H."/>
            <person name="Tritt A."/>
            <person name="Yoshinaga Y."/>
            <person name="Zwiers L.-H."/>
            <person name="Turgeon B."/>
            <person name="Goodwin S."/>
            <person name="Spatafora J."/>
            <person name="Crous P."/>
            <person name="Grigoriev I."/>
        </authorList>
    </citation>
    <scope>NUCLEOTIDE SEQUENCE</scope>
    <source>
        <strain evidence="2">SCOH1-5</strain>
    </source>
</reference>
<accession>A0A6A6FB53</accession>
<evidence type="ECO:0000256" key="1">
    <source>
        <dbReference type="SAM" id="MobiDB-lite"/>
    </source>
</evidence>
<dbReference type="EMBL" id="ML992680">
    <property type="protein sequence ID" value="KAF2210652.1"/>
    <property type="molecule type" value="Genomic_DNA"/>
</dbReference>
<keyword evidence="3" id="KW-1185">Reference proteome</keyword>
<name>A0A6A6FB53_9PEZI</name>
<feature type="region of interest" description="Disordered" evidence="1">
    <location>
        <begin position="229"/>
        <end position="253"/>
    </location>
</feature>
<dbReference type="Proteomes" id="UP000799539">
    <property type="component" value="Unassembled WGS sequence"/>
</dbReference>
<evidence type="ECO:0000313" key="3">
    <source>
        <dbReference type="Proteomes" id="UP000799539"/>
    </source>
</evidence>
<dbReference type="OrthoDB" id="3643916at2759"/>
<organism evidence="2 3">
    <name type="scientific">Cercospora zeae-maydis SCOH1-5</name>
    <dbReference type="NCBI Taxonomy" id="717836"/>
    <lineage>
        <taxon>Eukaryota</taxon>
        <taxon>Fungi</taxon>
        <taxon>Dikarya</taxon>
        <taxon>Ascomycota</taxon>
        <taxon>Pezizomycotina</taxon>
        <taxon>Dothideomycetes</taxon>
        <taxon>Dothideomycetidae</taxon>
        <taxon>Mycosphaerellales</taxon>
        <taxon>Mycosphaerellaceae</taxon>
        <taxon>Cercospora</taxon>
    </lineage>
</organism>
<proteinExistence type="predicted"/>
<dbReference type="AlphaFoldDB" id="A0A6A6FB53"/>
<gene>
    <name evidence="2" type="ORF">CERZMDRAFT_85966</name>
</gene>
<protein>
    <submittedName>
        <fullName evidence="2">Uncharacterized protein</fullName>
    </submittedName>
</protein>